<dbReference type="AlphaFoldDB" id="C5DFN8"/>
<keyword evidence="6" id="KW-0333">Golgi apparatus</keyword>
<reference evidence="9 10" key="1">
    <citation type="journal article" date="2009" name="Genome Res.">
        <title>Comparative genomics of protoploid Saccharomycetaceae.</title>
        <authorList>
            <consortium name="The Genolevures Consortium"/>
            <person name="Souciet J.-L."/>
            <person name="Dujon B."/>
            <person name="Gaillardin C."/>
            <person name="Johnston M."/>
            <person name="Baret P.V."/>
            <person name="Cliften P."/>
            <person name="Sherman D.J."/>
            <person name="Weissenbach J."/>
            <person name="Westhof E."/>
            <person name="Wincker P."/>
            <person name="Jubin C."/>
            <person name="Poulain J."/>
            <person name="Barbe V."/>
            <person name="Segurens B."/>
            <person name="Artiguenave F."/>
            <person name="Anthouard V."/>
            <person name="Vacherie B."/>
            <person name="Val M.-E."/>
            <person name="Fulton R.S."/>
            <person name="Minx P."/>
            <person name="Wilson R."/>
            <person name="Durrens P."/>
            <person name="Jean G."/>
            <person name="Marck C."/>
            <person name="Martin T."/>
            <person name="Nikolski M."/>
            <person name="Rolland T."/>
            <person name="Seret M.-L."/>
            <person name="Casaregola S."/>
            <person name="Despons L."/>
            <person name="Fairhead C."/>
            <person name="Fischer G."/>
            <person name="Lafontaine I."/>
            <person name="Leh V."/>
            <person name="Lemaire M."/>
            <person name="de Montigny J."/>
            <person name="Neuveglise C."/>
            <person name="Thierry A."/>
            <person name="Blanc-Lenfle I."/>
            <person name="Bleykasten C."/>
            <person name="Diffels J."/>
            <person name="Fritsch E."/>
            <person name="Frangeul L."/>
            <person name="Goeffon A."/>
            <person name="Jauniaux N."/>
            <person name="Kachouri-Lafond R."/>
            <person name="Payen C."/>
            <person name="Potier S."/>
            <person name="Pribylova L."/>
            <person name="Ozanne C."/>
            <person name="Richard G.-F."/>
            <person name="Sacerdot C."/>
            <person name="Straub M.-L."/>
            <person name="Talla E."/>
        </authorList>
    </citation>
    <scope>NUCLEOTIDE SEQUENCE [LARGE SCALE GENOMIC DNA]</scope>
    <source>
        <strain evidence="10">ATCC 56472 / CBS 6340 / NRRL Y-8284</strain>
    </source>
</reference>
<keyword evidence="4" id="KW-0813">Transport</keyword>
<evidence type="ECO:0000313" key="10">
    <source>
        <dbReference type="Proteomes" id="UP000002036"/>
    </source>
</evidence>
<dbReference type="GO" id="GO:0000139">
    <property type="term" value="C:Golgi membrane"/>
    <property type="evidence" value="ECO:0007669"/>
    <property type="project" value="UniProtKB-SubCell"/>
</dbReference>
<proteinExistence type="inferred from homology"/>
<evidence type="ECO:0000313" key="9">
    <source>
        <dbReference type="EMBL" id="CAR22993.1"/>
    </source>
</evidence>
<dbReference type="PANTHER" id="PTHR21311">
    <property type="entry name" value="CONSERVED OLIGOMERIC GOLGI COMPLEX COMPONENT 8"/>
    <property type="match status" value="1"/>
</dbReference>
<keyword evidence="5" id="KW-0653">Protein transport</keyword>
<accession>C5DFN8</accession>
<evidence type="ECO:0000256" key="4">
    <source>
        <dbReference type="ARBA" id="ARBA00022448"/>
    </source>
</evidence>
<dbReference type="GO" id="GO:0006891">
    <property type="term" value="P:intra-Golgi vesicle-mediated transport"/>
    <property type="evidence" value="ECO:0007669"/>
    <property type="project" value="TreeGrafter"/>
</dbReference>
<evidence type="ECO:0000256" key="7">
    <source>
        <dbReference type="ARBA" id="ARBA00023136"/>
    </source>
</evidence>
<dbReference type="OrthoDB" id="1661054at2759"/>
<dbReference type="EMBL" id="CU928168">
    <property type="protein sequence ID" value="CAR22993.1"/>
    <property type="molecule type" value="Genomic_DNA"/>
</dbReference>
<dbReference type="Pfam" id="PF04124">
    <property type="entry name" value="Dor1"/>
    <property type="match status" value="1"/>
</dbReference>
<keyword evidence="7" id="KW-0472">Membrane</keyword>
<dbReference type="STRING" id="559295.C5DFN8"/>
<dbReference type="FunCoup" id="C5DFN8">
    <property type="interactions" value="69"/>
</dbReference>
<comment type="similarity">
    <text evidence="2">Belongs to the COG8 family.</text>
</comment>
<dbReference type="RefSeq" id="XP_002553431.1">
    <property type="nucleotide sequence ID" value="XM_002553385.1"/>
</dbReference>
<protein>
    <recommendedName>
        <fullName evidence="3">Conserved oligomeric Golgi complex subunit 8</fullName>
    </recommendedName>
    <alternativeName>
        <fullName evidence="8">Component of oligomeric Golgi complex 8</fullName>
    </alternativeName>
</protein>
<evidence type="ECO:0000256" key="1">
    <source>
        <dbReference type="ARBA" id="ARBA00004395"/>
    </source>
</evidence>
<evidence type="ECO:0000256" key="8">
    <source>
        <dbReference type="ARBA" id="ARBA00031347"/>
    </source>
</evidence>
<gene>
    <name evidence="9" type="ordered locus">KLTH0D16632g</name>
</gene>
<dbReference type="HOGENOM" id="CLU_031416_0_0_1"/>
<dbReference type="GO" id="GO:0032258">
    <property type="term" value="P:cytoplasm to vacuole targeting by the Cvt pathway"/>
    <property type="evidence" value="ECO:0007669"/>
    <property type="project" value="TreeGrafter"/>
</dbReference>
<dbReference type="PANTHER" id="PTHR21311:SF0">
    <property type="entry name" value="CONSERVED OLIGOMERIC GOLGI COMPLEX SUBUNIT 8"/>
    <property type="match status" value="1"/>
</dbReference>
<organism evidence="9 10">
    <name type="scientific">Lachancea thermotolerans (strain ATCC 56472 / CBS 6340 / NRRL Y-8284)</name>
    <name type="common">Yeast</name>
    <name type="synonym">Kluyveromyces thermotolerans</name>
    <dbReference type="NCBI Taxonomy" id="559295"/>
    <lineage>
        <taxon>Eukaryota</taxon>
        <taxon>Fungi</taxon>
        <taxon>Dikarya</taxon>
        <taxon>Ascomycota</taxon>
        <taxon>Saccharomycotina</taxon>
        <taxon>Saccharomycetes</taxon>
        <taxon>Saccharomycetales</taxon>
        <taxon>Saccharomycetaceae</taxon>
        <taxon>Lachancea</taxon>
    </lineage>
</organism>
<dbReference type="OMA" id="CLQLVYC"/>
<dbReference type="Proteomes" id="UP000002036">
    <property type="component" value="Chromosome D"/>
</dbReference>
<dbReference type="InterPro" id="IPR007255">
    <property type="entry name" value="COG8"/>
</dbReference>
<name>C5DFN8_LACTC</name>
<comment type="subcellular location">
    <subcellularLocation>
        <location evidence="1">Golgi apparatus membrane</location>
        <topology evidence="1">Peripheral membrane protein</topology>
    </subcellularLocation>
</comment>
<dbReference type="InParanoid" id="C5DFN8"/>
<evidence type="ECO:0000256" key="3">
    <source>
        <dbReference type="ARBA" id="ARBA00020983"/>
    </source>
</evidence>
<dbReference type="eggNOG" id="KOG2069">
    <property type="taxonomic scope" value="Eukaryota"/>
</dbReference>
<evidence type="ECO:0000256" key="2">
    <source>
        <dbReference type="ARBA" id="ARBA00006419"/>
    </source>
</evidence>
<evidence type="ECO:0000256" key="6">
    <source>
        <dbReference type="ARBA" id="ARBA00023034"/>
    </source>
</evidence>
<evidence type="ECO:0000256" key="5">
    <source>
        <dbReference type="ARBA" id="ARBA00022927"/>
    </source>
</evidence>
<dbReference type="GO" id="GO:0017119">
    <property type="term" value="C:Golgi transport complex"/>
    <property type="evidence" value="ECO:0007669"/>
    <property type="project" value="InterPro"/>
</dbReference>
<dbReference type="KEGG" id="lth:KLTH0D16632g"/>
<sequence length="417" mass="46672">MDALEILLDGVPVSPTRVQDAREFLSQALQSKDAYEAYFSSQPVPGSIVEDIAEVDAEIAKIERELKGILLENKAEICDALVGEPIEPQLSIMLSEIDKLWELEKDEPIEEQDPALSVLDEPQAEQSEDAFHTALHKLRLDAASKSETPTDDNLALVLSNLTRINELLELPALTSTCIKTGHYQEALLCHSHARKLTSKFPNVDTVRQIADSISQEITTTMMQGLVKMLGHNLSANPMKKILTFLSSIPPFSSSPQTLIQVFLVMRHKFVCTEMASFQVLETANDTMRELLVKRKIEAFREHVYSALSVVPSMFDAPTQMVTIPLLGSPKKELKTCPLMLQFVESCCDALLKELSPHIELLSDSVCLQLVYCSFRLADCNANYHHLFIDKIQEAGLYTTAQLTTAMDKRRELASKYY</sequence>
<dbReference type="GeneID" id="8295679"/>
<keyword evidence="10" id="KW-1185">Reference proteome</keyword>